<proteinExistence type="predicted"/>
<evidence type="ECO:0000256" key="1">
    <source>
        <dbReference type="SAM" id="SignalP"/>
    </source>
</evidence>
<dbReference type="Proteomes" id="UP001165190">
    <property type="component" value="Unassembled WGS sequence"/>
</dbReference>
<accession>A0A9W7IZE1</accession>
<dbReference type="SUPFAM" id="SSF54534">
    <property type="entry name" value="FKBP-like"/>
    <property type="match status" value="1"/>
</dbReference>
<gene>
    <name evidence="2" type="ORF">HRI_004137200</name>
</gene>
<dbReference type="AlphaFoldDB" id="A0A9W7IZE1"/>
<organism evidence="2 3">
    <name type="scientific">Hibiscus trionum</name>
    <name type="common">Flower of an hour</name>
    <dbReference type="NCBI Taxonomy" id="183268"/>
    <lineage>
        <taxon>Eukaryota</taxon>
        <taxon>Viridiplantae</taxon>
        <taxon>Streptophyta</taxon>
        <taxon>Embryophyta</taxon>
        <taxon>Tracheophyta</taxon>
        <taxon>Spermatophyta</taxon>
        <taxon>Magnoliopsida</taxon>
        <taxon>eudicotyledons</taxon>
        <taxon>Gunneridae</taxon>
        <taxon>Pentapetalae</taxon>
        <taxon>rosids</taxon>
        <taxon>malvids</taxon>
        <taxon>Malvales</taxon>
        <taxon>Malvaceae</taxon>
        <taxon>Malvoideae</taxon>
        <taxon>Hibiscus</taxon>
    </lineage>
</organism>
<evidence type="ECO:0000313" key="3">
    <source>
        <dbReference type="Proteomes" id="UP001165190"/>
    </source>
</evidence>
<reference evidence="2" key="1">
    <citation type="submission" date="2023-05" db="EMBL/GenBank/DDBJ databases">
        <title>Genome and transcriptome analyses reveal genes involved in the formation of fine ridges on petal epidermal cells in Hibiscus trionum.</title>
        <authorList>
            <person name="Koshimizu S."/>
            <person name="Masuda S."/>
            <person name="Ishii T."/>
            <person name="Shirasu K."/>
            <person name="Hoshino A."/>
            <person name="Arita M."/>
        </authorList>
    </citation>
    <scope>NUCLEOTIDE SEQUENCE</scope>
    <source>
        <strain evidence="2">Hamamatsu line</strain>
    </source>
</reference>
<feature type="chain" id="PRO_5040838107" evidence="1">
    <location>
        <begin position="16"/>
        <end position="158"/>
    </location>
</feature>
<keyword evidence="3" id="KW-1185">Reference proteome</keyword>
<comment type="caution">
    <text evidence="2">The sequence shown here is derived from an EMBL/GenBank/DDBJ whole genome shotgun (WGS) entry which is preliminary data.</text>
</comment>
<dbReference type="InterPro" id="IPR044180">
    <property type="entry name" value="FKBP18-like"/>
</dbReference>
<sequence>MSILLLILLKPTAEGLKYYDIVEGKGPIAEKGATVQLHYDCIHRGITIVSSRESKLLAGNRIIAPCYIAMALSQEACSLISQLYKNKDYLENIFTKMDQQEYFSCYLDLLVTKTMSISYLSNPKQDGWGLEKRSMAASVTATSRRGVRVKKRNLGRIN</sequence>
<evidence type="ECO:0000313" key="2">
    <source>
        <dbReference type="EMBL" id="GMJ04680.1"/>
    </source>
</evidence>
<dbReference type="OrthoDB" id="1902587at2759"/>
<dbReference type="GO" id="GO:0009543">
    <property type="term" value="C:chloroplast thylakoid lumen"/>
    <property type="evidence" value="ECO:0007669"/>
    <property type="project" value="TreeGrafter"/>
</dbReference>
<dbReference type="PANTHER" id="PTHR47862">
    <property type="entry name" value="PEPTIDYL-PROLYL CIS-TRANS ISOMERASE FKBP18, CHLOROPLASTIC"/>
    <property type="match status" value="1"/>
</dbReference>
<name>A0A9W7IZE1_HIBTR</name>
<protein>
    <submittedName>
        <fullName evidence="2">Uncharacterized protein</fullName>
    </submittedName>
</protein>
<feature type="signal peptide" evidence="1">
    <location>
        <begin position="1"/>
        <end position="15"/>
    </location>
</feature>
<dbReference type="PANTHER" id="PTHR47862:SF1">
    <property type="entry name" value="PEPTIDYL-PROLYL CIS-TRANS ISOMERASE FKBP18, CHLOROPLASTIC"/>
    <property type="match status" value="1"/>
</dbReference>
<keyword evidence="1" id="KW-0732">Signal</keyword>
<dbReference type="EMBL" id="BSYR01000040">
    <property type="protein sequence ID" value="GMJ04680.1"/>
    <property type="molecule type" value="Genomic_DNA"/>
</dbReference>